<dbReference type="EMBL" id="JAYMGO010000004">
    <property type="protein sequence ID" value="KAL1276073.1"/>
    <property type="molecule type" value="Genomic_DNA"/>
</dbReference>
<keyword evidence="3 8" id="KW-0812">Transmembrane</keyword>
<dbReference type="Gene3D" id="1.20.1250.20">
    <property type="entry name" value="MFS general substrate transporter like domains"/>
    <property type="match status" value="2"/>
</dbReference>
<evidence type="ECO:0000259" key="10">
    <source>
        <dbReference type="PROSITE" id="PS50850"/>
    </source>
</evidence>
<evidence type="ECO:0000256" key="5">
    <source>
        <dbReference type="ARBA" id="ARBA00023136"/>
    </source>
</evidence>
<evidence type="ECO:0000313" key="12">
    <source>
        <dbReference type="Proteomes" id="UP001558613"/>
    </source>
</evidence>
<keyword evidence="5 8" id="KW-0472">Membrane</keyword>
<feature type="compositionally biased region" description="Basic and acidic residues" evidence="7">
    <location>
        <begin position="594"/>
        <end position="617"/>
    </location>
</feature>
<feature type="transmembrane region" description="Helical" evidence="8">
    <location>
        <begin position="67"/>
        <end position="91"/>
    </location>
</feature>
<dbReference type="SMART" id="SM00355">
    <property type="entry name" value="ZnF_C2H2"/>
    <property type="match status" value="5"/>
</dbReference>
<name>A0ABR3NGH8_9TELE</name>
<dbReference type="Pfam" id="PF13912">
    <property type="entry name" value="zf-C2H2_6"/>
    <property type="match status" value="1"/>
</dbReference>
<evidence type="ECO:0000256" key="2">
    <source>
        <dbReference type="ARBA" id="ARBA00009012"/>
    </source>
</evidence>
<keyword evidence="12" id="KW-1185">Reference proteome</keyword>
<dbReference type="PANTHER" id="PTHR43184:SF12">
    <property type="entry name" value="SUGAR PHOSPHATE EXCHANGER 3"/>
    <property type="match status" value="1"/>
</dbReference>
<comment type="subcellular location">
    <subcellularLocation>
        <location evidence="1">Membrane</location>
        <topology evidence="1">Multi-pass membrane protein</topology>
    </subcellularLocation>
</comment>
<dbReference type="CDD" id="cd11657">
    <property type="entry name" value="TIN2_N"/>
    <property type="match status" value="1"/>
</dbReference>
<keyword evidence="6" id="KW-0862">Zinc</keyword>
<feature type="transmembrane region" description="Helical" evidence="8">
    <location>
        <begin position="1160"/>
        <end position="1179"/>
    </location>
</feature>
<dbReference type="InterPro" id="IPR002794">
    <property type="entry name" value="DUF92_TMEM19"/>
</dbReference>
<feature type="transmembrane region" description="Helical" evidence="8">
    <location>
        <begin position="878"/>
        <end position="899"/>
    </location>
</feature>
<feature type="transmembrane region" description="Helical" evidence="8">
    <location>
        <begin position="1095"/>
        <end position="1116"/>
    </location>
</feature>
<dbReference type="PROSITE" id="PS50157">
    <property type="entry name" value="ZINC_FINGER_C2H2_2"/>
    <property type="match status" value="5"/>
</dbReference>
<feature type="domain" description="Major facilitator superfamily (MFS) profile" evidence="10">
    <location>
        <begin position="812"/>
        <end position="1283"/>
    </location>
</feature>
<evidence type="ECO:0000256" key="1">
    <source>
        <dbReference type="ARBA" id="ARBA00004141"/>
    </source>
</evidence>
<feature type="transmembrane region" description="Helical" evidence="8">
    <location>
        <begin position="1185"/>
        <end position="1205"/>
    </location>
</feature>
<evidence type="ECO:0000259" key="9">
    <source>
        <dbReference type="PROSITE" id="PS50157"/>
    </source>
</evidence>
<dbReference type="Proteomes" id="UP001558613">
    <property type="component" value="Unassembled WGS sequence"/>
</dbReference>
<protein>
    <recommendedName>
        <fullName evidence="13">Transmembrane protein 19</fullName>
    </recommendedName>
</protein>
<dbReference type="Pfam" id="PF01940">
    <property type="entry name" value="DUF92"/>
    <property type="match status" value="1"/>
</dbReference>
<feature type="domain" description="C2H2-type" evidence="9">
    <location>
        <begin position="781"/>
        <end position="803"/>
    </location>
</feature>
<dbReference type="SUPFAM" id="SSF103473">
    <property type="entry name" value="MFS general substrate transporter"/>
    <property type="match status" value="1"/>
</dbReference>
<dbReference type="Pfam" id="PF07690">
    <property type="entry name" value="MFS_1"/>
    <property type="match status" value="1"/>
</dbReference>
<comment type="similarity">
    <text evidence="2">Belongs to the TMEM19 family.</text>
</comment>
<feature type="transmembrane region" description="Helical" evidence="8">
    <location>
        <begin position="975"/>
        <end position="999"/>
    </location>
</feature>
<feature type="transmembrane region" description="Helical" evidence="8">
    <location>
        <begin position="38"/>
        <end position="55"/>
    </location>
</feature>
<evidence type="ECO:0000313" key="11">
    <source>
        <dbReference type="EMBL" id="KAL1276073.1"/>
    </source>
</evidence>
<dbReference type="PANTHER" id="PTHR43184">
    <property type="entry name" value="MAJOR FACILITATOR SUPERFAMILY TRANSPORTER 16, ISOFORM B"/>
    <property type="match status" value="1"/>
</dbReference>
<evidence type="ECO:0000256" key="8">
    <source>
        <dbReference type="SAM" id="Phobius"/>
    </source>
</evidence>
<keyword evidence="4 8" id="KW-1133">Transmembrane helix</keyword>
<feature type="transmembrane region" description="Helical" evidence="8">
    <location>
        <begin position="1136"/>
        <end position="1153"/>
    </location>
</feature>
<evidence type="ECO:0000256" key="6">
    <source>
        <dbReference type="PROSITE-ProRule" id="PRU00042"/>
    </source>
</evidence>
<feature type="transmembrane region" description="Helical" evidence="8">
    <location>
        <begin position="1260"/>
        <end position="1280"/>
    </location>
</feature>
<feature type="compositionally biased region" description="Low complexity" evidence="7">
    <location>
        <begin position="583"/>
        <end position="593"/>
    </location>
</feature>
<feature type="transmembrane region" description="Helical" evidence="8">
    <location>
        <begin position="243"/>
        <end position="263"/>
    </location>
</feature>
<keyword evidence="6" id="KW-0479">Metal-binding</keyword>
<feature type="transmembrane region" description="Helical" evidence="8">
    <location>
        <begin position="812"/>
        <end position="830"/>
    </location>
</feature>
<feature type="region of interest" description="Disordered" evidence="7">
    <location>
        <begin position="569"/>
        <end position="628"/>
    </location>
</feature>
<sequence length="1297" mass="143738">MMAYMIVLCFTLAISLSFWVLSITASTYYGTLQPVSPWRWLFSVLVPLFITFRAFKRKNLDHGGAVGAMLVGFVLTMANMSFFGALFTFFVTSSKLTKWKGDVKKQIDTDYKEGGQRNWLQVFCNGGVPTELALLYMIEAGPGEIPVDFVKQYSASWMCLSLLGALACSTGDTWASEVGPVLSRRTPKLITTWKDVPAGTNGGVTPVGLVASVLGGGTVGTAYYFTQLLFVKDLHLAVPQWPIILYGAIAGLFGSLLDSFLGATMQYSGYDESIGKHCSFLGLLGYSGLGNDSCDFIVYHVPFFQNSINPLQSHAQCVAERVNGRSWKQDCLSIQIYLKKEAMESVPPLSSLRLLVSPLRLTSAFMWQVVKDQNVEQFGKLEEFVSVMTNLVPELLSRRQRATLIVGLRAKMILEMCRGELPADLHTVKSHIHQIQTADLLKVSDTDMESLQDSVLQLVLSLLEDSMKREYFFQEVFPVEYGPDFDKALQVLVGFFLSRLEQLLPVPNFKQLSLLLSCHPGELDACVDSVCKSHNLLSLLQTDVCGTLDKNVLPSIVEDRIVSSLSLPPVDKETVKGDPNVQDGGSSFSSESSESSRDSDGEKETNSNVDELQRSNSEEPSVLSSTDDAHRGDLIFQTAVPLQRPTLDTFPNTPSKGFHYAGRTVHKCQQCTKYFIYRSDLVKHQEIHTQAGTHECPQCGQVFDDSAQLVSHKSTNCNSRVFKCIKCTAHFRSLRTLYRHNRVHKEKTTHKCPECGRLFTSLSRLVSHRRAHRTPTVKRNYTCKQCNETFGSYRASLIHQKIHKTHIMWPPYTYHHLLAFLLTFFSYVLLHSSRKTFSNVKVSISAQWTPSALQQNGSTLSPGDTWEENKLFTDVGEATLFLGALDSIFLFSYAVGLYVSGVIGDRFNLRYVLSFGLCGSAITEFVFGTLTEWLHFYNVYFYCVLWVLNGLLQSTVWPCVVAIMGNWFGKSGRGFVFGLWSACASVGNILGAFLASSVLKYGYEYAFLVTSVVQFAGGVVVFFGLLTSPKEIGLSDYSETGLRSVTRDSDSQRPLMSDDEDELCDEYSIQQRDEEPDEPQPKAIGFLQAFCLPGVIPYSLAYACLKLVNYSFFFWLPFYLSNNFGWKEVQADRLSVWYDVGGIVGGTVLGLISDLLGKRAPVLAISLLLAMGALVGYSHSPNNQLVNGALLATTGFLIGGPSNMISSAISADLGRQEALQNSQEALATVTGIVDGTGSIGAAGGQYLVSLIESKLGWMCVFYFFIVMTGCSVLFIIPLIYSEIRSLCRDSQARTHQL</sequence>
<organism evidence="11 12">
    <name type="scientific">Cirrhinus molitorella</name>
    <name type="common">mud carp</name>
    <dbReference type="NCBI Taxonomy" id="172907"/>
    <lineage>
        <taxon>Eukaryota</taxon>
        <taxon>Metazoa</taxon>
        <taxon>Chordata</taxon>
        <taxon>Craniata</taxon>
        <taxon>Vertebrata</taxon>
        <taxon>Euteleostomi</taxon>
        <taxon>Actinopterygii</taxon>
        <taxon>Neopterygii</taxon>
        <taxon>Teleostei</taxon>
        <taxon>Ostariophysi</taxon>
        <taxon>Cypriniformes</taxon>
        <taxon>Cyprinidae</taxon>
        <taxon>Labeoninae</taxon>
        <taxon>Labeonini</taxon>
        <taxon>Cirrhinus</taxon>
    </lineage>
</organism>
<dbReference type="Gene3D" id="3.30.160.60">
    <property type="entry name" value="Classic Zinc Finger"/>
    <property type="match status" value="3"/>
</dbReference>
<dbReference type="InterPro" id="IPR011701">
    <property type="entry name" value="MFS"/>
</dbReference>
<reference evidence="11 12" key="1">
    <citation type="submission" date="2023-09" db="EMBL/GenBank/DDBJ databases">
        <authorList>
            <person name="Wang M."/>
        </authorList>
    </citation>
    <scope>NUCLEOTIDE SEQUENCE [LARGE SCALE GENOMIC DNA]</scope>
    <source>
        <strain evidence="11">GT-2023</strain>
        <tissue evidence="11">Liver</tissue>
    </source>
</reference>
<feature type="domain" description="C2H2-type" evidence="9">
    <location>
        <begin position="694"/>
        <end position="721"/>
    </location>
</feature>
<evidence type="ECO:0000256" key="7">
    <source>
        <dbReference type="SAM" id="MobiDB-lite"/>
    </source>
</evidence>
<evidence type="ECO:0000256" key="3">
    <source>
        <dbReference type="ARBA" id="ARBA00022692"/>
    </source>
</evidence>
<feature type="transmembrane region" description="Helical" evidence="8">
    <location>
        <begin position="911"/>
        <end position="933"/>
    </location>
</feature>
<dbReference type="InterPro" id="IPR013087">
    <property type="entry name" value="Znf_C2H2_type"/>
</dbReference>
<dbReference type="InterPro" id="IPR036236">
    <property type="entry name" value="Znf_C2H2_sf"/>
</dbReference>
<comment type="caution">
    <text evidence="11">The sequence shown here is derived from an EMBL/GenBank/DDBJ whole genome shotgun (WGS) entry which is preliminary data.</text>
</comment>
<dbReference type="InterPro" id="IPR029400">
    <property type="entry name" value="TINF2_N"/>
</dbReference>
<feature type="domain" description="C2H2-type" evidence="9">
    <location>
        <begin position="750"/>
        <end position="772"/>
    </location>
</feature>
<keyword evidence="6" id="KW-0863">Zinc-finger</keyword>
<accession>A0ABR3NGH8</accession>
<evidence type="ECO:0000256" key="4">
    <source>
        <dbReference type="ARBA" id="ARBA00022989"/>
    </source>
</evidence>
<feature type="transmembrane region" description="Helical" evidence="8">
    <location>
        <begin position="939"/>
        <end position="963"/>
    </location>
</feature>
<feature type="domain" description="C2H2-type" evidence="9">
    <location>
        <begin position="666"/>
        <end position="693"/>
    </location>
</feature>
<dbReference type="PROSITE" id="PS50850">
    <property type="entry name" value="MFS"/>
    <property type="match status" value="1"/>
</dbReference>
<gene>
    <name evidence="11" type="ORF">QQF64_035696</name>
</gene>
<dbReference type="PROSITE" id="PS00028">
    <property type="entry name" value="ZINC_FINGER_C2H2_1"/>
    <property type="match status" value="4"/>
</dbReference>
<dbReference type="SUPFAM" id="SSF57667">
    <property type="entry name" value="beta-beta-alpha zinc fingers"/>
    <property type="match status" value="3"/>
</dbReference>
<dbReference type="CDD" id="cd17342">
    <property type="entry name" value="MFS_SLC37A3"/>
    <property type="match status" value="1"/>
</dbReference>
<dbReference type="InterPro" id="IPR036259">
    <property type="entry name" value="MFS_trans_sf"/>
</dbReference>
<dbReference type="Pfam" id="PF14973">
    <property type="entry name" value="TINF2_N"/>
    <property type="match status" value="1"/>
</dbReference>
<evidence type="ECO:0008006" key="13">
    <source>
        <dbReference type="Google" id="ProtNLM"/>
    </source>
</evidence>
<proteinExistence type="inferred from homology"/>
<feature type="domain" description="C2H2-type" evidence="9">
    <location>
        <begin position="722"/>
        <end position="749"/>
    </location>
</feature>
<dbReference type="InterPro" id="IPR020846">
    <property type="entry name" value="MFS_dom"/>
</dbReference>
<feature type="transmembrane region" description="Helical" evidence="8">
    <location>
        <begin position="1005"/>
        <end position="1026"/>
    </location>
</feature>